<evidence type="ECO:0000259" key="2">
    <source>
        <dbReference type="Pfam" id="PF04909"/>
    </source>
</evidence>
<dbReference type="GO" id="GO:0005737">
    <property type="term" value="C:cytoplasm"/>
    <property type="evidence" value="ECO:0007669"/>
    <property type="project" value="TreeGrafter"/>
</dbReference>
<evidence type="ECO:0000256" key="1">
    <source>
        <dbReference type="ARBA" id="ARBA00023239"/>
    </source>
</evidence>
<keyword evidence="3" id="KW-0378">Hydrolase</keyword>
<proteinExistence type="predicted"/>
<name>Q3I1P5_NOSCO</name>
<evidence type="ECO:0000313" key="3">
    <source>
        <dbReference type="EMBL" id="ABA54843.1"/>
    </source>
</evidence>
<dbReference type="Gene3D" id="3.20.20.140">
    <property type="entry name" value="Metal-dependent hydrolases"/>
    <property type="match status" value="1"/>
</dbReference>
<dbReference type="GO" id="GO:0016831">
    <property type="term" value="F:carboxy-lyase activity"/>
    <property type="evidence" value="ECO:0007669"/>
    <property type="project" value="InterPro"/>
</dbReference>
<dbReference type="GO" id="GO:0016787">
    <property type="term" value="F:hydrolase activity"/>
    <property type="evidence" value="ECO:0007669"/>
    <property type="project" value="UniProtKB-KW"/>
</dbReference>
<dbReference type="PANTHER" id="PTHR21240:SF28">
    <property type="entry name" value="ISO-OROTATE DECARBOXYLASE (EUROFUNG)"/>
    <property type="match status" value="1"/>
</dbReference>
<dbReference type="AlphaFoldDB" id="Q3I1P5"/>
<keyword evidence="1" id="KW-0456">Lyase</keyword>
<dbReference type="InterPro" id="IPR032465">
    <property type="entry name" value="ACMSD"/>
</dbReference>
<dbReference type="PANTHER" id="PTHR21240">
    <property type="entry name" value="2-AMINO-3-CARBOXYLMUCONATE-6-SEMIALDEHYDE DECARBOXYLASE"/>
    <property type="match status" value="1"/>
</dbReference>
<accession>Q3I1P5</accession>
<feature type="domain" description="Amidohydrolase-related" evidence="2">
    <location>
        <begin position="148"/>
        <end position="323"/>
    </location>
</feature>
<dbReference type="InterPro" id="IPR032466">
    <property type="entry name" value="Metal_Hydrolase"/>
</dbReference>
<dbReference type="SUPFAM" id="SSF51556">
    <property type="entry name" value="Metallo-dependent hydrolases"/>
    <property type="match status" value="1"/>
</dbReference>
<protein>
    <submittedName>
        <fullName evidence="3">Amidohydrolase</fullName>
    </submittedName>
</protein>
<dbReference type="EMBL" id="DQ155426">
    <property type="protein sequence ID" value="ABA54843.1"/>
    <property type="molecule type" value="Genomic_DNA"/>
</dbReference>
<dbReference type="GO" id="GO:0019748">
    <property type="term" value="P:secondary metabolic process"/>
    <property type="evidence" value="ECO:0007669"/>
    <property type="project" value="TreeGrafter"/>
</dbReference>
<dbReference type="Pfam" id="PF04909">
    <property type="entry name" value="Amidohydro_2"/>
    <property type="match status" value="1"/>
</dbReference>
<dbReference type="InterPro" id="IPR006680">
    <property type="entry name" value="Amidohydro-rel"/>
</dbReference>
<sequence length="528" mass="59303">MLGRTCTFCAVDKEKNMTEYSRLKTSRSAAIRATLDYPVIDTDVHTNDFTPAFEDYIAKYGGVKLVDELRKTEASRLNSKSNGKDWYQQTPEERQYNRTIRSPWWARVTKNTLDLATYTLPGLLYERQAEQGSDYSVLFPNNVLAPAGASAENRQALQRAVNHYHADIYRKYSDRLTPVAGIPLTTPQEGIEELEFAVKTLGLKVINITGGVKRPIKAIADKYPADKYPEIAKYASYIDFYGLDSEYDYDPFWAKVVELGVPVTTHYGSQGWTGRSSISNYMNNHIGHFADGSEAFAKALFFGGVTKRFPQLRVAMLEGGADWGARVYIHLVDRFLKRNIKALQNYNPALTNADELFEIFERYGAEVTQGHSLDKDELTKTVLGASFSRHSRAPIGSELDDFAAAGIETIEDIRDRWVNSFFFGSESDDRTIATAFNDKANPLGVKINAIYSSDVGHWDVPDLTSPLAESWDLVQEGVISEADFKSYVFANPYKFYTQANPDFFKGTAIESKVGNTEFKQVDKSLVVA</sequence>
<reference evidence="3" key="1">
    <citation type="journal article" date="2005" name="J. Biol. Chem.">
        <title>UV irradiation and desiccation modulate the three-dimensional extracellular matrix of Nostoc commune (Cyanobacteria).</title>
        <authorList>
            <person name="Wright D.J."/>
            <person name="Smith S.C."/>
            <person name="Joardar V."/>
            <person name="Scherer S."/>
            <person name="Jervis J."/>
            <person name="Warren A."/>
            <person name="Helm R.F."/>
            <person name="Potts M."/>
        </authorList>
    </citation>
    <scope>NUCLEOTIDE SEQUENCE</scope>
    <source>
        <strain evidence="3">UTEX 584</strain>
    </source>
</reference>
<organism evidence="3">
    <name type="scientific">Nostoc commune UTEX 584</name>
    <dbReference type="NCBI Taxonomy" id="224011"/>
    <lineage>
        <taxon>Bacteria</taxon>
        <taxon>Bacillati</taxon>
        <taxon>Cyanobacteriota</taxon>
        <taxon>Cyanophyceae</taxon>
        <taxon>Nostocales</taxon>
        <taxon>Nostocaceae</taxon>
        <taxon>Nostoc</taxon>
    </lineage>
</organism>